<dbReference type="GO" id="GO:0016787">
    <property type="term" value="F:hydrolase activity"/>
    <property type="evidence" value="ECO:0007669"/>
    <property type="project" value="UniProtKB-KW"/>
</dbReference>
<accession>A0A5B6TJ36</accession>
<dbReference type="InterPro" id="IPR000086">
    <property type="entry name" value="NUDIX_hydrolase_dom"/>
</dbReference>
<protein>
    <submittedName>
        <fullName evidence="3">NUDIX domain-containing protein</fullName>
    </submittedName>
</protein>
<evidence type="ECO:0000259" key="2">
    <source>
        <dbReference type="PROSITE" id="PS51462"/>
    </source>
</evidence>
<dbReference type="PROSITE" id="PS00893">
    <property type="entry name" value="NUDIX_BOX"/>
    <property type="match status" value="1"/>
</dbReference>
<reference evidence="3 4" key="1">
    <citation type="submission" date="2019-07" db="EMBL/GenBank/DDBJ databases">
        <title>Rufibacter sp. nov., isolated from lake sediment.</title>
        <authorList>
            <person name="Qu J.-H."/>
        </authorList>
    </citation>
    <scope>NUCLEOTIDE SEQUENCE [LARGE SCALE GENOMIC DNA]</scope>
    <source>
        <strain evidence="3 4">NBS58-1</strain>
    </source>
</reference>
<sequence>MEYLAIFDNLNQPLHQNLPRREVHVQGHWHRTSQIYVLHPEKGYLCHRRSAGKDLFPSLWDVSIGGHLSPEETYESCALRELSEELGISVWPDELELVTVTSVDGQDEKANLLDREHVGIFLYKTNLPVTGFKVQQEEITEIEYLHLPRLRDDLQSPAPSRAYIPMQGHFLEILDLLEAHQGSRKSE</sequence>
<gene>
    <name evidence="3" type="ORF">FOA19_01430</name>
</gene>
<comment type="caution">
    <text evidence="3">The sequence shown here is derived from an EMBL/GenBank/DDBJ whole genome shotgun (WGS) entry which is preliminary data.</text>
</comment>
<proteinExistence type="predicted"/>
<dbReference type="PANTHER" id="PTHR10885:SF0">
    <property type="entry name" value="ISOPENTENYL-DIPHOSPHATE DELTA-ISOMERASE"/>
    <property type="match status" value="1"/>
</dbReference>
<evidence type="ECO:0000313" key="3">
    <source>
        <dbReference type="EMBL" id="KAA3439375.1"/>
    </source>
</evidence>
<dbReference type="AlphaFoldDB" id="A0A5B6TJ36"/>
<dbReference type="CDD" id="cd04692">
    <property type="entry name" value="NUDIX_Hydrolase"/>
    <property type="match status" value="1"/>
</dbReference>
<evidence type="ECO:0000256" key="1">
    <source>
        <dbReference type="ARBA" id="ARBA00022801"/>
    </source>
</evidence>
<dbReference type="SUPFAM" id="SSF55811">
    <property type="entry name" value="Nudix"/>
    <property type="match status" value="1"/>
</dbReference>
<feature type="domain" description="Nudix hydrolase" evidence="2">
    <location>
        <begin position="28"/>
        <end position="168"/>
    </location>
</feature>
<dbReference type="EMBL" id="VKKY01000001">
    <property type="protein sequence ID" value="KAA3439375.1"/>
    <property type="molecule type" value="Genomic_DNA"/>
</dbReference>
<evidence type="ECO:0000313" key="4">
    <source>
        <dbReference type="Proteomes" id="UP000324133"/>
    </source>
</evidence>
<dbReference type="RefSeq" id="WP_149089019.1">
    <property type="nucleotide sequence ID" value="NZ_VKKY01000001.1"/>
</dbReference>
<dbReference type="OrthoDB" id="9786032at2"/>
<dbReference type="PANTHER" id="PTHR10885">
    <property type="entry name" value="ISOPENTENYL-DIPHOSPHATE DELTA-ISOMERASE"/>
    <property type="match status" value="1"/>
</dbReference>
<dbReference type="Gene3D" id="3.90.79.10">
    <property type="entry name" value="Nucleoside Triphosphate Pyrophosphohydrolase"/>
    <property type="match status" value="1"/>
</dbReference>
<dbReference type="Proteomes" id="UP000324133">
    <property type="component" value="Unassembled WGS sequence"/>
</dbReference>
<name>A0A5B6TJ36_9BACT</name>
<dbReference type="InterPro" id="IPR015797">
    <property type="entry name" value="NUDIX_hydrolase-like_dom_sf"/>
</dbReference>
<keyword evidence="4" id="KW-1185">Reference proteome</keyword>
<dbReference type="InterPro" id="IPR020084">
    <property type="entry name" value="NUDIX_hydrolase_CS"/>
</dbReference>
<organism evidence="3 4">
    <name type="scientific">Rufibacter hautae</name>
    <dbReference type="NCBI Taxonomy" id="2595005"/>
    <lineage>
        <taxon>Bacteria</taxon>
        <taxon>Pseudomonadati</taxon>
        <taxon>Bacteroidota</taxon>
        <taxon>Cytophagia</taxon>
        <taxon>Cytophagales</taxon>
        <taxon>Hymenobacteraceae</taxon>
        <taxon>Rufibacter</taxon>
    </lineage>
</organism>
<dbReference type="PROSITE" id="PS51462">
    <property type="entry name" value="NUDIX"/>
    <property type="match status" value="1"/>
</dbReference>
<keyword evidence="1" id="KW-0378">Hydrolase</keyword>
<dbReference type="Pfam" id="PF00293">
    <property type="entry name" value="NUDIX"/>
    <property type="match status" value="1"/>
</dbReference>